<protein>
    <submittedName>
        <fullName evidence="1">Uncharacterized protein</fullName>
    </submittedName>
</protein>
<accession>A0ABX5M414</accession>
<sequence>MWSIQNVTVETPGIEVTMSDGLPILARRGPAGSSVRMAVGHLGFLDITDTSHQSGGPHYWQLRFNGEIYWYDGEGAPSITVRSDGRFQVTGDGNQVGSHLKSVPDVSPRDVDLIREMEARRLIPYQSVTGNQRPFSAVEPLAKQYFGSSLFARTLALSIYDWTTADFFRLDIFHFYRYTALPGSPASDDDIIKAISTTSWAPYTPADKVFMHSMMMDPISEPYQEGIAAQYPNIKQPLIQYLDALGRVTTAAMQSMPRTSVLSKPELYSGQVDVSNLGPEALATYFLQYPGNNGPEGSPMGMPVEQALAGFMQPGSVINLKSVMSFTDSLEDARRYSNGIIVRIKPLPGSDVWTQCAYITSLSNEVNKIEYTFPEGSAFKVNDYEKQVTDNREYVVIYLEEAI</sequence>
<proteinExistence type="predicted"/>
<reference evidence="1 2" key="1">
    <citation type="submission" date="2018-04" db="EMBL/GenBank/DDBJ databases">
        <title>Active sludge and wastewater microbial communities from Klosterneuburg, Austria.</title>
        <authorList>
            <person name="Wagner M."/>
        </authorList>
    </citation>
    <scope>NUCLEOTIDE SEQUENCE [LARGE SCALE GENOMIC DNA]</scope>
    <source>
        <strain evidence="1 2">Nm 57</strain>
    </source>
</reference>
<keyword evidence="2" id="KW-1185">Reference proteome</keyword>
<evidence type="ECO:0000313" key="2">
    <source>
        <dbReference type="Proteomes" id="UP000247780"/>
    </source>
</evidence>
<comment type="caution">
    <text evidence="1">The sequence shown here is derived from an EMBL/GenBank/DDBJ whole genome shotgun (WGS) entry which is preliminary data.</text>
</comment>
<dbReference type="Proteomes" id="UP000247780">
    <property type="component" value="Unassembled WGS sequence"/>
</dbReference>
<gene>
    <name evidence="1" type="ORF">C8R14_13512</name>
</gene>
<name>A0ABX5M414_9PROT</name>
<organism evidence="1 2">
    <name type="scientific">Nitrosomonas eutropha</name>
    <dbReference type="NCBI Taxonomy" id="916"/>
    <lineage>
        <taxon>Bacteria</taxon>
        <taxon>Pseudomonadati</taxon>
        <taxon>Pseudomonadota</taxon>
        <taxon>Betaproteobacteria</taxon>
        <taxon>Nitrosomonadales</taxon>
        <taxon>Nitrosomonadaceae</taxon>
        <taxon>Nitrosomonas</taxon>
    </lineage>
</organism>
<dbReference type="RefSeq" id="WP_011630662.1">
    <property type="nucleotide sequence ID" value="NZ_QICQ01000035.1"/>
</dbReference>
<dbReference type="SUPFAM" id="SSF56399">
    <property type="entry name" value="ADP-ribosylation"/>
    <property type="match status" value="1"/>
</dbReference>
<dbReference type="EMBL" id="QICQ01000035">
    <property type="protein sequence ID" value="PXV76079.1"/>
    <property type="molecule type" value="Genomic_DNA"/>
</dbReference>
<evidence type="ECO:0000313" key="1">
    <source>
        <dbReference type="EMBL" id="PXV76079.1"/>
    </source>
</evidence>